<feature type="compositionally biased region" description="Low complexity" evidence="2">
    <location>
        <begin position="786"/>
        <end position="811"/>
    </location>
</feature>
<sequence>MPVTIEIAGHATVLVRAHDFSLLCDPHLGESYRGGLLGYAPPRRVVPQALPRPDAVWISHSHRDHFDIASLALLDRSLPVLHPDDPRIHHALRRLGFTRTTVVRDWMTLAPRPGLELMWTPSTFAGPEHGLAVRTPDSFVWHMVDSLVTPAWVERLLGSGPPPDLLLTPCQPIEETRSVDGVPPGADTGWAEPLTDLLAQARPAHVVPLPEGQYGLGDAAWLNGHKFPVPPGLVDQALRADDPDRVILRPGPGDRLTVSRGAVRRETGALTWVRATDAPYDRGYRPGSWIGPLIADRRPATPSTPPPEDTSPRQAGSLLDHLLALPPLDADGSSRTPVPGLAEIAASAAGRLRDTRYRFVAVGPDALPAAERTVRLHPDGTLAAEPPRSVADIEVAVTGSDLDDLLAGRLGYSAAQYGGRLREIRPGPATDPEPAPTVLTSRHDALPAEGPVTLSGIGLFALLLRARLGSALAELDREIDAVRHRRPVRPPAAARARSLRPSAEVRPPPDAGLAPVWARLGRALARGEDPATASGTITVAGRRCYVGVLGRVPWPAPAHESDDGAGLLLLTSLIEAQPHLGGGVRFPAASYRRLLENIEGSPLRSWRVPTALPDGVSVPTWRAASLFPVTVDRLRADLARRGWRGQILTPRRPWAPGPGRTAERCWWLGVPPAPPAAGGGRELRVAESPGCRLRGLVEPASQAGGAPLWTATGDRPDFRVWAALPDRVRDPEAAVRDTLIRGDARFSWLLPPRETRTRAGREVDPVAFAERVALLTLAHLVHERTPAATPSSTGTAAPTAPLLQPTDPRGL</sequence>
<dbReference type="PANTHER" id="PTHR43546">
    <property type="entry name" value="UPF0173 METAL-DEPENDENT HYDROLASE MJ1163-RELATED"/>
    <property type="match status" value="1"/>
</dbReference>
<dbReference type="EMBL" id="JBHSPW010000001">
    <property type="protein sequence ID" value="MFC5891899.1"/>
    <property type="molecule type" value="Genomic_DNA"/>
</dbReference>
<feature type="region of interest" description="Disordered" evidence="2">
    <location>
        <begin position="291"/>
        <end position="314"/>
    </location>
</feature>
<name>A0ABW1FDF9_9ACTN</name>
<gene>
    <name evidence="3" type="ORF">ACFP3M_03570</name>
</gene>
<keyword evidence="1" id="KW-0378">Hydrolase</keyword>
<dbReference type="Gene3D" id="3.60.15.10">
    <property type="entry name" value="Ribonuclease Z/Hydroxyacylglutathione hydrolase-like"/>
    <property type="match status" value="1"/>
</dbReference>
<evidence type="ECO:0000256" key="1">
    <source>
        <dbReference type="ARBA" id="ARBA00022801"/>
    </source>
</evidence>
<comment type="caution">
    <text evidence="3">The sequence shown here is derived from an EMBL/GenBank/DDBJ whole genome shotgun (WGS) entry which is preliminary data.</text>
</comment>
<dbReference type="RefSeq" id="WP_345080539.1">
    <property type="nucleotide sequence ID" value="NZ_BAAAWG010000006.1"/>
</dbReference>
<evidence type="ECO:0000313" key="3">
    <source>
        <dbReference type="EMBL" id="MFC5891899.1"/>
    </source>
</evidence>
<dbReference type="Proteomes" id="UP001596241">
    <property type="component" value="Unassembled WGS sequence"/>
</dbReference>
<evidence type="ECO:0000256" key="2">
    <source>
        <dbReference type="SAM" id="MobiDB-lite"/>
    </source>
</evidence>
<dbReference type="InterPro" id="IPR050114">
    <property type="entry name" value="UPF0173_UPF0282_UlaG_hydrolase"/>
</dbReference>
<evidence type="ECO:0000313" key="4">
    <source>
        <dbReference type="Proteomes" id="UP001596241"/>
    </source>
</evidence>
<dbReference type="SUPFAM" id="SSF56281">
    <property type="entry name" value="Metallo-hydrolase/oxidoreductase"/>
    <property type="match status" value="1"/>
</dbReference>
<proteinExistence type="predicted"/>
<feature type="region of interest" description="Disordered" evidence="2">
    <location>
        <begin position="785"/>
        <end position="811"/>
    </location>
</feature>
<dbReference type="InterPro" id="IPR036866">
    <property type="entry name" value="RibonucZ/Hydroxyglut_hydro"/>
</dbReference>
<protein>
    <submittedName>
        <fullName evidence="3">MBL fold metallo-hydrolase</fullName>
    </submittedName>
</protein>
<organism evidence="3 4">
    <name type="scientific">Streptomyces ramulosus</name>
    <dbReference type="NCBI Taxonomy" id="47762"/>
    <lineage>
        <taxon>Bacteria</taxon>
        <taxon>Bacillati</taxon>
        <taxon>Actinomycetota</taxon>
        <taxon>Actinomycetes</taxon>
        <taxon>Kitasatosporales</taxon>
        <taxon>Streptomycetaceae</taxon>
        <taxon>Streptomyces</taxon>
    </lineage>
</organism>
<keyword evidence="4" id="KW-1185">Reference proteome</keyword>
<dbReference type="PANTHER" id="PTHR43546:SF9">
    <property type="entry name" value="L-ASCORBATE-6-PHOSPHATE LACTONASE ULAG-RELATED"/>
    <property type="match status" value="1"/>
</dbReference>
<accession>A0ABW1FDF9</accession>
<reference evidence="4" key="1">
    <citation type="journal article" date="2019" name="Int. J. Syst. Evol. Microbiol.">
        <title>The Global Catalogue of Microorganisms (GCM) 10K type strain sequencing project: providing services to taxonomists for standard genome sequencing and annotation.</title>
        <authorList>
            <consortium name="The Broad Institute Genomics Platform"/>
            <consortium name="The Broad Institute Genome Sequencing Center for Infectious Disease"/>
            <person name="Wu L."/>
            <person name="Ma J."/>
        </authorList>
    </citation>
    <scope>NUCLEOTIDE SEQUENCE [LARGE SCALE GENOMIC DNA]</scope>
    <source>
        <strain evidence="4">CGMCC 1.15809</strain>
    </source>
</reference>